<dbReference type="Proteomes" id="UP001172159">
    <property type="component" value="Unassembled WGS sequence"/>
</dbReference>
<protein>
    <submittedName>
        <fullName evidence="2">Isoprenoid synthase domain-containing protein</fullName>
    </submittedName>
</protein>
<dbReference type="Gene3D" id="1.10.600.10">
    <property type="entry name" value="Farnesyl Diphosphate Synthase"/>
    <property type="match status" value="1"/>
</dbReference>
<feature type="compositionally biased region" description="Polar residues" evidence="1">
    <location>
        <begin position="412"/>
        <end position="429"/>
    </location>
</feature>
<name>A0AA40ESQ0_9PEZI</name>
<proteinExistence type="predicted"/>
<evidence type="ECO:0000313" key="2">
    <source>
        <dbReference type="EMBL" id="KAK0744791.1"/>
    </source>
</evidence>
<comment type="caution">
    <text evidence="2">The sequence shown here is derived from an EMBL/GenBank/DDBJ whole genome shotgun (WGS) entry which is preliminary data.</text>
</comment>
<dbReference type="EMBL" id="JAUKTV010000002">
    <property type="protein sequence ID" value="KAK0744791.1"/>
    <property type="molecule type" value="Genomic_DNA"/>
</dbReference>
<evidence type="ECO:0000256" key="1">
    <source>
        <dbReference type="SAM" id="MobiDB-lite"/>
    </source>
</evidence>
<organism evidence="2 3">
    <name type="scientific">Apiosordaria backusii</name>
    <dbReference type="NCBI Taxonomy" id="314023"/>
    <lineage>
        <taxon>Eukaryota</taxon>
        <taxon>Fungi</taxon>
        <taxon>Dikarya</taxon>
        <taxon>Ascomycota</taxon>
        <taxon>Pezizomycotina</taxon>
        <taxon>Sordariomycetes</taxon>
        <taxon>Sordariomycetidae</taxon>
        <taxon>Sordariales</taxon>
        <taxon>Lasiosphaeriaceae</taxon>
        <taxon>Apiosordaria</taxon>
    </lineage>
</organism>
<dbReference type="InterPro" id="IPR008949">
    <property type="entry name" value="Isoprenoid_synthase_dom_sf"/>
</dbReference>
<feature type="region of interest" description="Disordered" evidence="1">
    <location>
        <begin position="405"/>
        <end position="429"/>
    </location>
</feature>
<gene>
    <name evidence="2" type="ORF">B0T21DRAFT_390016</name>
</gene>
<dbReference type="Pfam" id="PF19086">
    <property type="entry name" value="Terpene_syn_C_2"/>
    <property type="match status" value="1"/>
</dbReference>
<dbReference type="SUPFAM" id="SSF48576">
    <property type="entry name" value="Terpenoid synthases"/>
    <property type="match status" value="1"/>
</dbReference>
<sequence length="429" mass="47864">MALVRESREHDRLSSAYCPDIKAVSIEVTREVTLTLDVPSFRVTEGSCEAAEFSSSLPEIVSAHATFKAAMQSDTGSGDPFYEACIAEVRAISLCFPDIKSDFLRIAFTAWLAFACIMDDILEVMPLKDRESTLLECIQIIKDTLDYLPSHLVPITAQCRDGRIQNITRLLYNHCVQYLPQASARAFFEAVCVVLEAHIDEVRFLQGRVPNNFSTYITIRSRTIALNPFFEVIKTEFLAETEWQFNSAWEKLQLEVSRVAGLQNDLIGLARDLEDGEQLNAITVLMRSYGGIDKAELNSALLSWCIAEVSAEHNQGITRCLYYASQLHLTAKELGLQGAAMDTTEFVVRHILLLCETHLKWCASSKRYSVKSCISQRHSIHPDSPFLPTVCDSYTRVAMVKGTPYADGSEGNIGTTSDSRTESQLESSV</sequence>
<keyword evidence="3" id="KW-1185">Reference proteome</keyword>
<dbReference type="AlphaFoldDB" id="A0AA40ESQ0"/>
<accession>A0AA40ESQ0</accession>
<reference evidence="2" key="1">
    <citation type="submission" date="2023-06" db="EMBL/GenBank/DDBJ databases">
        <title>Genome-scale phylogeny and comparative genomics of the fungal order Sordariales.</title>
        <authorList>
            <consortium name="Lawrence Berkeley National Laboratory"/>
            <person name="Hensen N."/>
            <person name="Bonometti L."/>
            <person name="Westerberg I."/>
            <person name="Brannstrom I.O."/>
            <person name="Guillou S."/>
            <person name="Cros-Aarteil S."/>
            <person name="Calhoun S."/>
            <person name="Haridas S."/>
            <person name="Kuo A."/>
            <person name="Mondo S."/>
            <person name="Pangilinan J."/>
            <person name="Riley R."/>
            <person name="Labutti K."/>
            <person name="Andreopoulos B."/>
            <person name="Lipzen A."/>
            <person name="Chen C."/>
            <person name="Yanf M."/>
            <person name="Daum C."/>
            <person name="Ng V."/>
            <person name="Clum A."/>
            <person name="Steindorff A."/>
            <person name="Ohm R."/>
            <person name="Martin F."/>
            <person name="Silar P."/>
            <person name="Natvig D."/>
            <person name="Lalanne C."/>
            <person name="Gautier V."/>
            <person name="Ament-Velasquez S.L."/>
            <person name="Kruys A."/>
            <person name="Hutchinson M.I."/>
            <person name="Powell A.J."/>
            <person name="Barry K."/>
            <person name="Miller A.N."/>
            <person name="Grigoriev I.V."/>
            <person name="Debuchy R."/>
            <person name="Gladieux P."/>
            <person name="Thoren M.H."/>
            <person name="Johannesson H."/>
        </authorList>
    </citation>
    <scope>NUCLEOTIDE SEQUENCE</scope>
    <source>
        <strain evidence="2">CBS 540.89</strain>
    </source>
</reference>
<evidence type="ECO:0000313" key="3">
    <source>
        <dbReference type="Proteomes" id="UP001172159"/>
    </source>
</evidence>